<evidence type="ECO:0000313" key="2">
    <source>
        <dbReference type="Proteomes" id="UP001060085"/>
    </source>
</evidence>
<sequence>MGPGLGPSFTIRVRVRPYIRALDYKQPHSHITGQNRLQTLGAPSRSALGTTSSKFHEAQHNAKERAVASSTAIPNELHPMAIVASGLSRSRLNWRAEYHRRVETVVSIVSAAFNEHMRRNVHPDIHVSIARIPFTVLTPRRLDHKNVREMEGENILTKKLIKHGRAIMEAS</sequence>
<comment type="caution">
    <text evidence="1">The sequence shown here is derived from an EMBL/GenBank/DDBJ whole genome shotgun (WGS) entry which is preliminary data.</text>
</comment>
<evidence type="ECO:0000313" key="1">
    <source>
        <dbReference type="EMBL" id="KAI5674684.1"/>
    </source>
</evidence>
<gene>
    <name evidence="1" type="ORF">M9H77_15048</name>
</gene>
<dbReference type="Proteomes" id="UP001060085">
    <property type="component" value="Linkage Group LG03"/>
</dbReference>
<accession>A0ACC0BPZ1</accession>
<reference evidence="2" key="1">
    <citation type="journal article" date="2023" name="Nat. Plants">
        <title>Single-cell RNA sequencing provides a high-resolution roadmap for understanding the multicellular compartmentation of specialized metabolism.</title>
        <authorList>
            <person name="Sun S."/>
            <person name="Shen X."/>
            <person name="Li Y."/>
            <person name="Li Y."/>
            <person name="Wang S."/>
            <person name="Li R."/>
            <person name="Zhang H."/>
            <person name="Shen G."/>
            <person name="Guo B."/>
            <person name="Wei J."/>
            <person name="Xu J."/>
            <person name="St-Pierre B."/>
            <person name="Chen S."/>
            <person name="Sun C."/>
        </authorList>
    </citation>
    <scope>NUCLEOTIDE SEQUENCE [LARGE SCALE GENOMIC DNA]</scope>
</reference>
<proteinExistence type="predicted"/>
<organism evidence="1 2">
    <name type="scientific">Catharanthus roseus</name>
    <name type="common">Madagascar periwinkle</name>
    <name type="synonym">Vinca rosea</name>
    <dbReference type="NCBI Taxonomy" id="4058"/>
    <lineage>
        <taxon>Eukaryota</taxon>
        <taxon>Viridiplantae</taxon>
        <taxon>Streptophyta</taxon>
        <taxon>Embryophyta</taxon>
        <taxon>Tracheophyta</taxon>
        <taxon>Spermatophyta</taxon>
        <taxon>Magnoliopsida</taxon>
        <taxon>eudicotyledons</taxon>
        <taxon>Gunneridae</taxon>
        <taxon>Pentapetalae</taxon>
        <taxon>asterids</taxon>
        <taxon>lamiids</taxon>
        <taxon>Gentianales</taxon>
        <taxon>Apocynaceae</taxon>
        <taxon>Rauvolfioideae</taxon>
        <taxon>Vinceae</taxon>
        <taxon>Catharanthinae</taxon>
        <taxon>Catharanthus</taxon>
    </lineage>
</organism>
<keyword evidence="2" id="KW-1185">Reference proteome</keyword>
<protein>
    <submittedName>
        <fullName evidence="1">Uncharacterized protein</fullName>
    </submittedName>
</protein>
<dbReference type="EMBL" id="CM044703">
    <property type="protein sequence ID" value="KAI5674684.1"/>
    <property type="molecule type" value="Genomic_DNA"/>
</dbReference>
<name>A0ACC0BPZ1_CATRO</name>